<evidence type="ECO:0000313" key="1">
    <source>
        <dbReference type="EMBL" id="MFD2613414.1"/>
    </source>
</evidence>
<comment type="caution">
    <text evidence="1">The sequence shown here is derived from an EMBL/GenBank/DDBJ whole genome shotgun (WGS) entry which is preliminary data.</text>
</comment>
<proteinExistence type="predicted"/>
<gene>
    <name evidence="1" type="ORF">ACFSUF_13365</name>
</gene>
<organism evidence="1 2">
    <name type="scientific">Paenibacillus gansuensis</name>
    <dbReference type="NCBI Taxonomy" id="306542"/>
    <lineage>
        <taxon>Bacteria</taxon>
        <taxon>Bacillati</taxon>
        <taxon>Bacillota</taxon>
        <taxon>Bacilli</taxon>
        <taxon>Bacillales</taxon>
        <taxon>Paenibacillaceae</taxon>
        <taxon>Paenibacillus</taxon>
    </lineage>
</organism>
<protein>
    <submittedName>
        <fullName evidence="1">Uncharacterized protein</fullName>
    </submittedName>
</protein>
<dbReference type="RefSeq" id="WP_377603411.1">
    <property type="nucleotide sequence ID" value="NZ_JBHUME010000008.1"/>
</dbReference>
<dbReference type="EMBL" id="JBHUME010000008">
    <property type="protein sequence ID" value="MFD2613414.1"/>
    <property type="molecule type" value="Genomic_DNA"/>
</dbReference>
<sequence>MSALEQILDITTRYEMMEQEVEQRTGELFGRLRAIYEEQLQAATRTNPKAVEIAAQAGESRFDFRIKHNSYTLFIVDGVHFVKKPDQINDTLGAADSPIQEIVEDADAQKYLAGCIALTMRIQNQYVTLLRIFVNCSGGVSYELGIGRKRKLEFLEPEQKNNLQELLFHEPIRESLLNPTTCWKPLEDIQFVDSIRDLTSDNEQIGFVQPEE</sequence>
<keyword evidence="2" id="KW-1185">Reference proteome</keyword>
<accession>A0ABW5PFW5</accession>
<name>A0ABW5PFW5_9BACL</name>
<dbReference type="Proteomes" id="UP001597541">
    <property type="component" value="Unassembled WGS sequence"/>
</dbReference>
<evidence type="ECO:0000313" key="2">
    <source>
        <dbReference type="Proteomes" id="UP001597541"/>
    </source>
</evidence>
<reference evidence="2" key="1">
    <citation type="journal article" date="2019" name="Int. J. Syst. Evol. Microbiol.">
        <title>The Global Catalogue of Microorganisms (GCM) 10K type strain sequencing project: providing services to taxonomists for standard genome sequencing and annotation.</title>
        <authorList>
            <consortium name="The Broad Institute Genomics Platform"/>
            <consortium name="The Broad Institute Genome Sequencing Center for Infectious Disease"/>
            <person name="Wu L."/>
            <person name="Ma J."/>
        </authorList>
    </citation>
    <scope>NUCLEOTIDE SEQUENCE [LARGE SCALE GENOMIC DNA]</scope>
    <source>
        <strain evidence="2">KCTC 3950</strain>
    </source>
</reference>